<accession>A0A0G4H6A4</accession>
<dbReference type="SUPFAM" id="SSF48371">
    <property type="entry name" value="ARM repeat"/>
    <property type="match status" value="1"/>
</dbReference>
<organism evidence="4 5">
    <name type="scientific">Vitrella brassicaformis (strain CCMP3155)</name>
    <dbReference type="NCBI Taxonomy" id="1169540"/>
    <lineage>
        <taxon>Eukaryota</taxon>
        <taxon>Sar</taxon>
        <taxon>Alveolata</taxon>
        <taxon>Colpodellida</taxon>
        <taxon>Vitrellaceae</taxon>
        <taxon>Vitrella</taxon>
    </lineage>
</organism>
<evidence type="ECO:0000256" key="1">
    <source>
        <dbReference type="SAM" id="MobiDB-lite"/>
    </source>
</evidence>
<dbReference type="AlphaFoldDB" id="A0A0G4H6A4"/>
<evidence type="ECO:0000256" key="2">
    <source>
        <dbReference type="SAM" id="Phobius"/>
    </source>
</evidence>
<keyword evidence="5" id="KW-1185">Reference proteome</keyword>
<dbReference type="EMBL" id="CDMY01001036">
    <property type="protein sequence ID" value="CEM39390.1"/>
    <property type="molecule type" value="Genomic_DNA"/>
</dbReference>
<feature type="region of interest" description="Disordered" evidence="1">
    <location>
        <begin position="566"/>
        <end position="585"/>
    </location>
</feature>
<dbReference type="Proteomes" id="UP000041254">
    <property type="component" value="Unassembled WGS sequence"/>
</dbReference>
<keyword evidence="2" id="KW-0812">Transmembrane</keyword>
<feature type="transmembrane region" description="Helical" evidence="2">
    <location>
        <begin position="385"/>
        <end position="407"/>
    </location>
</feature>
<evidence type="ECO:0000313" key="5">
    <source>
        <dbReference type="Proteomes" id="UP000041254"/>
    </source>
</evidence>
<feature type="region of interest" description="Disordered" evidence="1">
    <location>
        <begin position="430"/>
        <end position="548"/>
    </location>
</feature>
<gene>
    <name evidence="4" type="ORF">Vbra_19654</name>
</gene>
<feature type="chain" id="PRO_5005191029" evidence="3">
    <location>
        <begin position="26"/>
        <end position="670"/>
    </location>
</feature>
<name>A0A0G4H6A4_VITBC</name>
<feature type="signal peptide" evidence="3">
    <location>
        <begin position="1"/>
        <end position="25"/>
    </location>
</feature>
<dbReference type="Gene3D" id="1.25.10.10">
    <property type="entry name" value="Leucine-rich Repeat Variant"/>
    <property type="match status" value="1"/>
</dbReference>
<evidence type="ECO:0000256" key="3">
    <source>
        <dbReference type="SAM" id="SignalP"/>
    </source>
</evidence>
<dbReference type="VEuPathDB" id="CryptoDB:Vbra_19654"/>
<dbReference type="InParanoid" id="A0A0G4H6A4"/>
<dbReference type="PhylomeDB" id="A0A0G4H6A4"/>
<feature type="compositionally biased region" description="Basic residues" evidence="1">
    <location>
        <begin position="435"/>
        <end position="452"/>
    </location>
</feature>
<sequence>MTSCIVWLLLVGLVLQLRPWSICNAAHVEWDSHLIQQLHSNDTQQQLSALRSIGNDIAQSSNRNATAARYAGDVLRAILRRLAGEPGDSSVQRQAATLLETLMTHGGIRLIDGDAVLLVVRLLDHENLRAERIATSILAGQWDLGRMGLNVMEALANSGAVGKLSPLLRSADTEVRSDAADALRVVLTAVKRLGDKRADTLPASLASFVDAGLLPNAMAAHQNCSVKKPDAGPLMLASFTCVLLVYTEDVDNGYYAHTVEHGCVELNCEAVEHSQGARRGTVLMSALMYFTWILRRSSPALSRRAANILMANAGCLDAIRRLRKPPLNRGDDTHRITAAAKSIVADLSLHARGVYSLPTINDLRKLQAYGSYRMPRRRELLSSPWVPRVGLCFAILLGLFVLWQLFLQPWRRRCERRLAEQHGRDLLAAEEAEKKRGRKKARQPTSSARRRTVVSQPSSPAAGGRDGGGDADDDDDDNDKRPLSTACQTPREPLSDRSSGMTDNQDDRREGTMNADDGQWTAAARSRSKKARKGGALGRGLSAGQTPCEAPSVVATTWKRSAGRGLVLPPSASPPPPRSMQPLTSTAQQYTHISTKQRDVWSSSARPHRGPPPLVKCTKSVSLGGCHVSAHRVSATVHLLHARRPAATTEQGVTGSICTTPSDSRVRSVC</sequence>
<proteinExistence type="predicted"/>
<keyword evidence="2" id="KW-0472">Membrane</keyword>
<protein>
    <submittedName>
        <fullName evidence="4">Uncharacterized protein</fullName>
    </submittedName>
</protein>
<reference evidence="4 5" key="1">
    <citation type="submission" date="2014-11" db="EMBL/GenBank/DDBJ databases">
        <authorList>
            <person name="Zhu J."/>
            <person name="Qi W."/>
            <person name="Song R."/>
        </authorList>
    </citation>
    <scope>NUCLEOTIDE SEQUENCE [LARGE SCALE GENOMIC DNA]</scope>
</reference>
<dbReference type="InterPro" id="IPR016024">
    <property type="entry name" value="ARM-type_fold"/>
</dbReference>
<dbReference type="InterPro" id="IPR011989">
    <property type="entry name" value="ARM-like"/>
</dbReference>
<keyword evidence="3" id="KW-0732">Signal</keyword>
<evidence type="ECO:0000313" key="4">
    <source>
        <dbReference type="EMBL" id="CEM39390.1"/>
    </source>
</evidence>
<keyword evidence="2" id="KW-1133">Transmembrane helix</keyword>